<dbReference type="AlphaFoldDB" id="A0A367XNI9"/>
<evidence type="ECO:0000313" key="8">
    <source>
        <dbReference type="EMBL" id="RCK55118.1"/>
    </source>
</evidence>
<dbReference type="GO" id="GO:0005635">
    <property type="term" value="C:nuclear envelope"/>
    <property type="evidence" value="ECO:0007669"/>
    <property type="project" value="TreeGrafter"/>
</dbReference>
<dbReference type="OrthoDB" id="760868at2759"/>
<dbReference type="PANTHER" id="PTHR10997">
    <property type="entry name" value="IMPORTIN-7, 8, 11"/>
    <property type="match status" value="1"/>
</dbReference>
<evidence type="ECO:0000256" key="1">
    <source>
        <dbReference type="ARBA" id="ARBA00004123"/>
    </source>
</evidence>
<dbReference type="Pfam" id="PF03810">
    <property type="entry name" value="IBN_N"/>
    <property type="match status" value="1"/>
</dbReference>
<evidence type="ECO:0000313" key="9">
    <source>
        <dbReference type="Proteomes" id="UP000253472"/>
    </source>
</evidence>
<dbReference type="GO" id="GO:0006606">
    <property type="term" value="P:protein import into nucleus"/>
    <property type="evidence" value="ECO:0007669"/>
    <property type="project" value="TreeGrafter"/>
</dbReference>
<keyword evidence="4" id="KW-0963">Cytoplasm</keyword>
<feature type="domain" description="Importin N-terminal" evidence="7">
    <location>
        <begin position="24"/>
        <end position="103"/>
    </location>
</feature>
<dbReference type="Proteomes" id="UP000253472">
    <property type="component" value="Unassembled WGS sequence"/>
</dbReference>
<keyword evidence="3" id="KW-0813">Transport</keyword>
<dbReference type="Gene3D" id="1.25.10.10">
    <property type="entry name" value="Leucine-rich Repeat Variant"/>
    <property type="match status" value="1"/>
</dbReference>
<dbReference type="InterPro" id="IPR016024">
    <property type="entry name" value="ARM-type_fold"/>
</dbReference>
<organism evidence="8 9">
    <name type="scientific">Candida viswanathii</name>
    <dbReference type="NCBI Taxonomy" id="5486"/>
    <lineage>
        <taxon>Eukaryota</taxon>
        <taxon>Fungi</taxon>
        <taxon>Dikarya</taxon>
        <taxon>Ascomycota</taxon>
        <taxon>Saccharomycotina</taxon>
        <taxon>Pichiomycetes</taxon>
        <taxon>Debaryomycetaceae</taxon>
        <taxon>Candida/Lodderomyces clade</taxon>
        <taxon>Candida</taxon>
    </lineage>
</organism>
<accession>A0A367XNI9</accession>
<comment type="caution">
    <text evidence="8">The sequence shown here is derived from an EMBL/GenBank/DDBJ whole genome shotgun (WGS) entry which is preliminary data.</text>
</comment>
<name>A0A367XNI9_9ASCO</name>
<dbReference type="GO" id="GO:0031267">
    <property type="term" value="F:small GTPase binding"/>
    <property type="evidence" value="ECO:0007669"/>
    <property type="project" value="InterPro"/>
</dbReference>
<dbReference type="PROSITE" id="PS50166">
    <property type="entry name" value="IMPORTIN_B_NT"/>
    <property type="match status" value="1"/>
</dbReference>
<sequence>MDRQTLLNALSGTLDPNQQTRKQCEEQLKTYEQQQGFTSYLLDLLVESDATASVGVKVAAAIFFKNRVVNYWVVPENKQQTAFHLLQGEKSAIKEKLITTLFETYKNHQIRLQLSTALNTILSHDKWDGLTEIISKLLGDESNIDHVYTGLLCLYQYTKNYRWDGFELETFVNPVLEEVTQKLFPQLENLANKLIASDGTTADEMLYLIIKIFKFTTYSSLPSYLHDPNHLGQWCQIHILIIDKPLPKDLLDEDHVETRNNNARIKTIKWCFANMNRLLNRHGGGYLTRSKQNNQFAQVFITNFVPEILNAYWKIIERWSTKTVWLSEISLYHMISFLEQVIETPAWSLIHEKLDAIARHVVLPTLVATPETVELYEDDADEYIRRFFDVNREQSTSDVATINFIYRLSNKKFKETIGLLCQLVNEIFTDRVNNRGSVESAMKAEGGLRILSTISYKLDSKFSPVAGQVDSLLHTFVYPELLQEQSSKTPWLTARACDTIAMFHNHQYTDTQVLQDIFQGVVACFSNDGQFPIQLTAADALSTLVNEDLVAQHVADQAPQLMGILLEKSKQYESDILTNVMDTFVEKFASNLEPYAVELGKKLSEQFIKIASEILESNGGADEDKEIQACGILNTLTTLVISMSNAPNVALQLESVLKDLIKFIFENAMVVFLTEVIEILESLLFVRSEVSPTIWEIFQVAIESFETYAYEYFDSFQPFFETIINKGFTKPDVTMNNPNVQSLIQVCFNVLKDEETDPVFVHLAFEDIELTILALNQRFVSFLPQFLPEIFDIFTRLESQDAFDGHMLHHLSILKILFGCLYIDPVTTIQFVTSKGFVIDFYKLWIKHSSDFQSVYGCKLQILASMSIINNDNAVGLIPEDLAGETVDLLLANIATLPNAIKAKNAIMINETSQKMQQKDTTDANGNDNEDEFADLDDEYDIDEAELEAMKETPIDKINAFEFFVQNFLAIQQQQNKNEVLFGGLDASKKEMIEELVKVTQSTR</sequence>
<dbReference type="InterPro" id="IPR013713">
    <property type="entry name" value="XPO2_central"/>
</dbReference>
<evidence type="ECO:0000256" key="5">
    <source>
        <dbReference type="ARBA" id="ARBA00022927"/>
    </source>
</evidence>
<dbReference type="SUPFAM" id="SSF48371">
    <property type="entry name" value="ARM repeat"/>
    <property type="match status" value="1"/>
</dbReference>
<keyword evidence="6" id="KW-0539">Nucleus</keyword>
<dbReference type="Pfam" id="PF08506">
    <property type="entry name" value="Cse1"/>
    <property type="match status" value="1"/>
</dbReference>
<keyword evidence="9" id="KW-1185">Reference proteome</keyword>
<keyword evidence="5" id="KW-0653">Protein transport</keyword>
<comment type="subcellular location">
    <subcellularLocation>
        <location evidence="2">Cytoplasm</location>
    </subcellularLocation>
    <subcellularLocation>
        <location evidence="1">Nucleus</location>
    </subcellularLocation>
</comment>
<evidence type="ECO:0000256" key="6">
    <source>
        <dbReference type="ARBA" id="ARBA00023242"/>
    </source>
</evidence>
<evidence type="ECO:0000256" key="2">
    <source>
        <dbReference type="ARBA" id="ARBA00004496"/>
    </source>
</evidence>
<dbReference type="PANTHER" id="PTHR10997:SF28">
    <property type="entry name" value="IMPORTIN BETA SMX1"/>
    <property type="match status" value="1"/>
</dbReference>
<evidence type="ECO:0000256" key="3">
    <source>
        <dbReference type="ARBA" id="ARBA00022448"/>
    </source>
</evidence>
<gene>
    <name evidence="8" type="primary">SXM1_1</name>
    <name evidence="8" type="ORF">Cantr_03892</name>
</gene>
<dbReference type="STRING" id="5486.A0A367XNI9"/>
<evidence type="ECO:0000259" key="7">
    <source>
        <dbReference type="PROSITE" id="PS50166"/>
    </source>
</evidence>
<proteinExistence type="predicted"/>
<evidence type="ECO:0000256" key="4">
    <source>
        <dbReference type="ARBA" id="ARBA00022490"/>
    </source>
</evidence>
<dbReference type="EMBL" id="QLNQ01000030">
    <property type="protein sequence ID" value="RCK55118.1"/>
    <property type="molecule type" value="Genomic_DNA"/>
</dbReference>
<dbReference type="GO" id="GO:0005829">
    <property type="term" value="C:cytosol"/>
    <property type="evidence" value="ECO:0007669"/>
    <property type="project" value="TreeGrafter"/>
</dbReference>
<protein>
    <submittedName>
        <fullName evidence="8">Importin beta SMX1</fullName>
    </submittedName>
</protein>
<reference evidence="8 9" key="1">
    <citation type="submission" date="2018-06" db="EMBL/GenBank/DDBJ databases">
        <title>Whole genome sequencing of Candida tropicalis (genome annotated by CSBL at Korea University).</title>
        <authorList>
            <person name="Ahn J."/>
        </authorList>
    </citation>
    <scope>NUCLEOTIDE SEQUENCE [LARGE SCALE GENOMIC DNA]</scope>
    <source>
        <strain evidence="8 9">ATCC 20962</strain>
    </source>
</reference>
<dbReference type="InterPro" id="IPR001494">
    <property type="entry name" value="Importin-beta_N"/>
</dbReference>
<dbReference type="SMART" id="SM00913">
    <property type="entry name" value="IBN_N"/>
    <property type="match status" value="1"/>
</dbReference>
<dbReference type="InterPro" id="IPR011989">
    <property type="entry name" value="ARM-like"/>
</dbReference>